<evidence type="ECO:0000313" key="5">
    <source>
        <dbReference type="Proteomes" id="UP000240912"/>
    </source>
</evidence>
<keyword evidence="2" id="KW-0012">Acyltransferase</keyword>
<gene>
    <name evidence="4" type="ORF">C7T94_04135</name>
</gene>
<dbReference type="Pfam" id="PF13508">
    <property type="entry name" value="Acetyltransf_7"/>
    <property type="match status" value="1"/>
</dbReference>
<dbReference type="PANTHER" id="PTHR43800">
    <property type="entry name" value="PEPTIDYL-LYSINE N-ACETYLTRANSFERASE YJAB"/>
    <property type="match status" value="1"/>
</dbReference>
<dbReference type="PROSITE" id="PS51186">
    <property type="entry name" value="GNAT"/>
    <property type="match status" value="1"/>
</dbReference>
<dbReference type="GO" id="GO:0016747">
    <property type="term" value="F:acyltransferase activity, transferring groups other than amino-acyl groups"/>
    <property type="evidence" value="ECO:0007669"/>
    <property type="project" value="InterPro"/>
</dbReference>
<dbReference type="CDD" id="cd04301">
    <property type="entry name" value="NAT_SF"/>
    <property type="match status" value="1"/>
</dbReference>
<evidence type="ECO:0000256" key="2">
    <source>
        <dbReference type="ARBA" id="ARBA00023315"/>
    </source>
</evidence>
<dbReference type="EMBL" id="PYLS01000004">
    <property type="protein sequence ID" value="PST83940.1"/>
    <property type="molecule type" value="Genomic_DNA"/>
</dbReference>
<keyword evidence="1 4" id="KW-0808">Transferase</keyword>
<evidence type="ECO:0000313" key="4">
    <source>
        <dbReference type="EMBL" id="PST83940.1"/>
    </source>
</evidence>
<dbReference type="PANTHER" id="PTHR43800:SF1">
    <property type="entry name" value="PEPTIDYL-LYSINE N-ACETYLTRANSFERASE YJAB"/>
    <property type="match status" value="1"/>
</dbReference>
<protein>
    <submittedName>
        <fullName evidence="4">GNAT family N-acetyltransferase</fullName>
    </submittedName>
</protein>
<dbReference type="SUPFAM" id="SSF55729">
    <property type="entry name" value="Acyl-CoA N-acyltransferases (Nat)"/>
    <property type="match status" value="1"/>
</dbReference>
<dbReference type="Proteomes" id="UP000240912">
    <property type="component" value="Unassembled WGS sequence"/>
</dbReference>
<evidence type="ECO:0000256" key="1">
    <source>
        <dbReference type="ARBA" id="ARBA00022679"/>
    </source>
</evidence>
<evidence type="ECO:0000259" key="3">
    <source>
        <dbReference type="PROSITE" id="PS51186"/>
    </source>
</evidence>
<reference evidence="4 5" key="1">
    <citation type="submission" date="2018-03" db="EMBL/GenBank/DDBJ databases">
        <authorList>
            <person name="Keele B.F."/>
        </authorList>
    </citation>
    <scope>NUCLEOTIDE SEQUENCE [LARGE SCALE GENOMIC DNA]</scope>
    <source>
        <strain evidence="4 5">YL28-9</strain>
    </source>
</reference>
<dbReference type="Gene3D" id="3.40.630.30">
    <property type="match status" value="1"/>
</dbReference>
<feature type="domain" description="N-acetyltransferase" evidence="3">
    <location>
        <begin position="2"/>
        <end position="140"/>
    </location>
</feature>
<name>A0A2T3HNA8_9SPHI</name>
<proteinExistence type="predicted"/>
<keyword evidence="5" id="KW-1185">Reference proteome</keyword>
<dbReference type="InterPro" id="IPR016181">
    <property type="entry name" value="Acyl_CoA_acyltransferase"/>
</dbReference>
<comment type="caution">
    <text evidence="4">The sequence shown here is derived from an EMBL/GenBank/DDBJ whole genome shotgun (WGS) entry which is preliminary data.</text>
</comment>
<dbReference type="OrthoDB" id="9789605at2"/>
<dbReference type="InterPro" id="IPR000182">
    <property type="entry name" value="GNAT_dom"/>
</dbReference>
<sequence>MTQIFQATAHHHDEVLAIWESAVRATHHFLSETDIIFYRESLRSALPEMEVYCLADADGITGFVCAEEQMVHALFVRPEKAGQGVGTALMQFAIEEKKIFRVDVNEQNEAAFRFYKRLGFKVFARRELDGAGKPYPLLMLELPQPGSA</sequence>
<dbReference type="RefSeq" id="WP_107213869.1">
    <property type="nucleotide sequence ID" value="NZ_KZ686268.1"/>
</dbReference>
<dbReference type="AlphaFoldDB" id="A0A2T3HNA8"/>
<accession>A0A2T3HNA8</accession>
<organism evidence="4 5">
    <name type="scientific">Pedobacter yulinensis</name>
    <dbReference type="NCBI Taxonomy" id="2126353"/>
    <lineage>
        <taxon>Bacteria</taxon>
        <taxon>Pseudomonadati</taxon>
        <taxon>Bacteroidota</taxon>
        <taxon>Sphingobacteriia</taxon>
        <taxon>Sphingobacteriales</taxon>
        <taxon>Sphingobacteriaceae</taxon>
        <taxon>Pedobacter</taxon>
    </lineage>
</organism>